<accession>A0A2A9HFC0</accession>
<dbReference type="RefSeq" id="WP_098503275.1">
    <property type="nucleotide sequence ID" value="NZ_PDJQ01000001.1"/>
</dbReference>
<dbReference type="Gene3D" id="3.10.129.10">
    <property type="entry name" value="Hotdog Thioesterase"/>
    <property type="match status" value="1"/>
</dbReference>
<keyword evidence="2" id="KW-1185">Reference proteome</keyword>
<dbReference type="AlphaFoldDB" id="A0A2A9HFC0"/>
<reference evidence="1 2" key="1">
    <citation type="submission" date="2017-09" db="EMBL/GenBank/DDBJ databases">
        <title>Sequencing the genomes of two abundant thermophiles in Great Basin hot springs: Thermocrinis jamiesonii and novel Chloroflexi Thermoflexus hugenholtzii.</title>
        <authorList>
            <person name="Hedlund B."/>
        </authorList>
    </citation>
    <scope>NUCLEOTIDE SEQUENCE [LARGE SCALE GENOMIC DNA]</scope>
    <source>
        <strain evidence="1 2">G233</strain>
    </source>
</reference>
<dbReference type="EMBL" id="PDJQ01000001">
    <property type="protein sequence ID" value="PFG73842.1"/>
    <property type="molecule type" value="Genomic_DNA"/>
</dbReference>
<dbReference type="Proteomes" id="UP000223071">
    <property type="component" value="Unassembled WGS sequence"/>
</dbReference>
<comment type="caution">
    <text evidence="1">The sequence shown here is derived from an EMBL/GenBank/DDBJ whole genome shotgun (WGS) entry which is preliminary data.</text>
</comment>
<evidence type="ECO:0000313" key="2">
    <source>
        <dbReference type="Proteomes" id="UP000223071"/>
    </source>
</evidence>
<sequence>MPEASLLTDEVRALVGRETRLGRVQVTPRAYRRAYEVYVGGAPARVPAEGEPVPGYVITGLESESEAPPFPELLPNSLLIANEWAFERPLRMGEWLEMVHRVTDVRERFGGRFGYSIDVLSETAFFDAEGRLVARSGRTMTQYSAAESGAGGEE</sequence>
<organism evidence="1 2">
    <name type="scientific">Tepidiforma thermophila (strain KCTC 52669 / CGMCC 1.13589 / G233)</name>
    <dbReference type="NCBI Taxonomy" id="2761530"/>
    <lineage>
        <taxon>Bacteria</taxon>
        <taxon>Bacillati</taxon>
        <taxon>Chloroflexota</taxon>
        <taxon>Tepidiformia</taxon>
        <taxon>Tepidiformales</taxon>
        <taxon>Tepidiformaceae</taxon>
        <taxon>Tepidiforma</taxon>
    </lineage>
</organism>
<protein>
    <recommendedName>
        <fullName evidence="3">MaoC family dehydratase</fullName>
    </recommendedName>
</protein>
<proteinExistence type="predicted"/>
<dbReference type="SUPFAM" id="SSF54637">
    <property type="entry name" value="Thioesterase/thiol ester dehydrase-isomerase"/>
    <property type="match status" value="1"/>
</dbReference>
<gene>
    <name evidence="1" type="ORF">A9A59_1048</name>
</gene>
<name>A0A2A9HFC0_TEPT2</name>
<evidence type="ECO:0000313" key="1">
    <source>
        <dbReference type="EMBL" id="PFG73842.1"/>
    </source>
</evidence>
<dbReference type="InterPro" id="IPR029069">
    <property type="entry name" value="HotDog_dom_sf"/>
</dbReference>
<evidence type="ECO:0008006" key="3">
    <source>
        <dbReference type="Google" id="ProtNLM"/>
    </source>
</evidence>